<evidence type="ECO:0000313" key="2">
    <source>
        <dbReference type="EMBL" id="XCJ17871.1"/>
    </source>
</evidence>
<reference evidence="2" key="1">
    <citation type="submission" date="2024-06" db="EMBL/GenBank/DDBJ databases">
        <authorList>
            <person name="Fan A."/>
            <person name="Zhang F.Y."/>
            <person name="Zhang L."/>
        </authorList>
    </citation>
    <scope>NUCLEOTIDE SEQUENCE</scope>
    <source>
        <strain evidence="2">Y61</strain>
    </source>
</reference>
<accession>A0AAU8IIT4</accession>
<organism evidence="2">
    <name type="scientific">Sporolactobacillus sp. Y61</name>
    <dbReference type="NCBI Taxonomy" id="3160863"/>
    <lineage>
        <taxon>Bacteria</taxon>
        <taxon>Bacillati</taxon>
        <taxon>Bacillota</taxon>
        <taxon>Bacilli</taxon>
        <taxon>Bacillales</taxon>
        <taxon>Sporolactobacillaceae</taxon>
        <taxon>Sporolactobacillus</taxon>
    </lineage>
</organism>
<feature type="transmembrane region" description="Helical" evidence="1">
    <location>
        <begin position="6"/>
        <end position="33"/>
    </location>
</feature>
<dbReference type="RefSeq" id="WP_353948958.1">
    <property type="nucleotide sequence ID" value="NZ_CP159510.1"/>
</dbReference>
<name>A0AAU8IIT4_9BACL</name>
<feature type="transmembrane region" description="Helical" evidence="1">
    <location>
        <begin position="54"/>
        <end position="80"/>
    </location>
</feature>
<dbReference type="EMBL" id="CP159510">
    <property type="protein sequence ID" value="XCJ17871.1"/>
    <property type="molecule type" value="Genomic_DNA"/>
</dbReference>
<keyword evidence="1" id="KW-1133">Transmembrane helix</keyword>
<sequence length="116" mass="12828">MNLLLILLTIILLSVAESLLTVGLILGIFHLIFRIRRMTEEKWRTFFKTQAFGKLVIICGAALVLSSAVVCAAGFTVYRATGTDHAPILSVIPVVLALPGLVKMLRHRTEIQQSFH</sequence>
<evidence type="ECO:0000256" key="1">
    <source>
        <dbReference type="SAM" id="Phobius"/>
    </source>
</evidence>
<dbReference type="AlphaFoldDB" id="A0AAU8IIT4"/>
<feature type="transmembrane region" description="Helical" evidence="1">
    <location>
        <begin position="86"/>
        <end position="105"/>
    </location>
</feature>
<keyword evidence="1" id="KW-0472">Membrane</keyword>
<protein>
    <submittedName>
        <fullName evidence="2">Uncharacterized protein</fullName>
    </submittedName>
</protein>
<gene>
    <name evidence="2" type="ORF">ABNN70_05190</name>
</gene>
<proteinExistence type="predicted"/>
<keyword evidence="1" id="KW-0812">Transmembrane</keyword>